<gene>
    <name evidence="1" type="ORF">HDIA_P0011</name>
</gene>
<protein>
    <submittedName>
        <fullName evidence="1">Uncharacterized protein</fullName>
    </submittedName>
</protein>
<dbReference type="KEGG" id="hdi:HDIA_P0011"/>
<dbReference type="Proteomes" id="UP000223606">
    <property type="component" value="Plasmid HDIAp1"/>
</dbReference>
<keyword evidence="2" id="KW-1185">Reference proteome</keyword>
<dbReference type="AlphaFoldDB" id="A0A2C9DE15"/>
<name>A0A2C9DE15_9HYPH</name>
<evidence type="ECO:0000313" key="2">
    <source>
        <dbReference type="Proteomes" id="UP000223606"/>
    </source>
</evidence>
<reference evidence="2" key="1">
    <citation type="submission" date="2017-09" db="EMBL/GenBank/DDBJ databases">
        <title>Genome sequence of Nannocystis excedens DSM 71.</title>
        <authorList>
            <person name="Blom J."/>
        </authorList>
    </citation>
    <scope>NUCLEOTIDE SEQUENCE [LARGE SCALE GENOMIC DNA]</scope>
    <source>
        <strain evidence="2">type strain: E19</strain>
        <plasmid evidence="2">hdiap1</plasmid>
    </source>
</reference>
<accession>A0A2C9DE15</accession>
<evidence type="ECO:0000313" key="1">
    <source>
        <dbReference type="EMBL" id="SON58420.1"/>
    </source>
</evidence>
<dbReference type="EMBL" id="LT960615">
    <property type="protein sequence ID" value="SON58420.1"/>
    <property type="molecule type" value="Genomic_DNA"/>
</dbReference>
<sequence length="77" mass="7972">MLSFSNTDAEGGPPSNIRLRALSFGAGVQLKTLALMAAHGAVGHMPVVIDRNDSPGRRSICGTCLPTSRGAGARPRQ</sequence>
<proteinExistence type="predicted"/>
<geneLocation type="plasmid" evidence="2">
    <name>hdiap1</name>
</geneLocation>
<organism evidence="1 2">
    <name type="scientific">Hartmannibacter diazotrophicus</name>
    <dbReference type="NCBI Taxonomy" id="1482074"/>
    <lineage>
        <taxon>Bacteria</taxon>
        <taxon>Pseudomonadati</taxon>
        <taxon>Pseudomonadota</taxon>
        <taxon>Alphaproteobacteria</taxon>
        <taxon>Hyphomicrobiales</taxon>
        <taxon>Pleomorphomonadaceae</taxon>
        <taxon>Hartmannibacter</taxon>
    </lineage>
</organism>
<keyword evidence="1" id="KW-0614">Plasmid</keyword>